<reference evidence="11 12" key="1">
    <citation type="journal article" date="2024" name="J Genomics">
        <title>Draft genome sequencing and assembly of Favolaschia claudopus CIRM-BRFM 2984 isolated from oak limbs.</title>
        <authorList>
            <person name="Navarro D."/>
            <person name="Drula E."/>
            <person name="Chaduli D."/>
            <person name="Cazenave R."/>
            <person name="Ahrendt S."/>
            <person name="Wang J."/>
            <person name="Lipzen A."/>
            <person name="Daum C."/>
            <person name="Barry K."/>
            <person name="Grigoriev I.V."/>
            <person name="Favel A."/>
            <person name="Rosso M.N."/>
            <person name="Martin F."/>
        </authorList>
    </citation>
    <scope>NUCLEOTIDE SEQUENCE [LARGE SCALE GENOMIC DNA]</scope>
    <source>
        <strain evidence="11 12">CIRM-BRFM 2984</strain>
    </source>
</reference>
<sequence>MQVRSGTVKPSFTQSLVERSAHPTSEEESVYKWASLGIYGAGADTTISGIETFLIAMSLHPQVQARAHAELMNVVGSNRLPGFSDRGELPYIEAIIQEVLRWNPTVPLGLPHRLMQDDIYRGYYLPAGTIVLANSWAMLHDPDVYPSPMEFQPERFFHRAPSTDCTDEHSRINPDPRRYAFGYARRSCPGRYLAEDVLYITIVATLLIFQIRPMDETKGMKDVEYVGMIRCAI</sequence>
<evidence type="ECO:0000313" key="12">
    <source>
        <dbReference type="Proteomes" id="UP001362999"/>
    </source>
</evidence>
<dbReference type="PRINTS" id="PR00463">
    <property type="entry name" value="EP450I"/>
</dbReference>
<dbReference type="GO" id="GO:0016705">
    <property type="term" value="F:oxidoreductase activity, acting on paired donors, with incorporation or reduction of molecular oxygen"/>
    <property type="evidence" value="ECO:0007669"/>
    <property type="project" value="InterPro"/>
</dbReference>
<organism evidence="11 12">
    <name type="scientific">Favolaschia claudopus</name>
    <dbReference type="NCBI Taxonomy" id="2862362"/>
    <lineage>
        <taxon>Eukaryota</taxon>
        <taxon>Fungi</taxon>
        <taxon>Dikarya</taxon>
        <taxon>Basidiomycota</taxon>
        <taxon>Agaricomycotina</taxon>
        <taxon>Agaricomycetes</taxon>
        <taxon>Agaricomycetidae</taxon>
        <taxon>Agaricales</taxon>
        <taxon>Marasmiineae</taxon>
        <taxon>Mycenaceae</taxon>
        <taxon>Favolaschia</taxon>
    </lineage>
</organism>
<keyword evidence="4 9" id="KW-0349">Heme</keyword>
<dbReference type="Gene3D" id="1.10.630.10">
    <property type="entry name" value="Cytochrome P450"/>
    <property type="match status" value="1"/>
</dbReference>
<evidence type="ECO:0000256" key="4">
    <source>
        <dbReference type="ARBA" id="ARBA00022617"/>
    </source>
</evidence>
<evidence type="ECO:0000256" key="10">
    <source>
        <dbReference type="SAM" id="MobiDB-lite"/>
    </source>
</evidence>
<dbReference type="InterPro" id="IPR036396">
    <property type="entry name" value="Cyt_P450_sf"/>
</dbReference>
<protein>
    <submittedName>
        <fullName evidence="11">Cytochrome P450</fullName>
    </submittedName>
</protein>
<feature type="compositionally biased region" description="Polar residues" evidence="10">
    <location>
        <begin position="1"/>
        <end position="17"/>
    </location>
</feature>
<comment type="cofactor">
    <cofactor evidence="1 9">
        <name>heme</name>
        <dbReference type="ChEBI" id="CHEBI:30413"/>
    </cofactor>
</comment>
<accession>A0AAW0E561</accession>
<evidence type="ECO:0000256" key="1">
    <source>
        <dbReference type="ARBA" id="ARBA00001971"/>
    </source>
</evidence>
<dbReference type="InterPro" id="IPR050364">
    <property type="entry name" value="Cytochrome_P450_fung"/>
</dbReference>
<evidence type="ECO:0000256" key="7">
    <source>
        <dbReference type="ARBA" id="ARBA00023004"/>
    </source>
</evidence>
<evidence type="ECO:0000256" key="2">
    <source>
        <dbReference type="ARBA" id="ARBA00005179"/>
    </source>
</evidence>
<dbReference type="PANTHER" id="PTHR46300">
    <property type="entry name" value="P450, PUTATIVE (EUROFUNG)-RELATED-RELATED"/>
    <property type="match status" value="1"/>
</dbReference>
<dbReference type="PRINTS" id="PR00385">
    <property type="entry name" value="P450"/>
</dbReference>
<comment type="caution">
    <text evidence="11">The sequence shown here is derived from an EMBL/GenBank/DDBJ whole genome shotgun (WGS) entry which is preliminary data.</text>
</comment>
<keyword evidence="6" id="KW-0560">Oxidoreductase</keyword>
<dbReference type="GO" id="GO:0005506">
    <property type="term" value="F:iron ion binding"/>
    <property type="evidence" value="ECO:0007669"/>
    <property type="project" value="InterPro"/>
</dbReference>
<dbReference type="AlphaFoldDB" id="A0AAW0E561"/>
<name>A0AAW0E561_9AGAR</name>
<dbReference type="Pfam" id="PF00067">
    <property type="entry name" value="p450"/>
    <property type="match status" value="1"/>
</dbReference>
<dbReference type="GO" id="GO:0004497">
    <property type="term" value="F:monooxygenase activity"/>
    <property type="evidence" value="ECO:0007669"/>
    <property type="project" value="UniProtKB-KW"/>
</dbReference>
<keyword evidence="7 9" id="KW-0408">Iron</keyword>
<dbReference type="InterPro" id="IPR002401">
    <property type="entry name" value="Cyt_P450_E_grp-I"/>
</dbReference>
<evidence type="ECO:0000256" key="9">
    <source>
        <dbReference type="PIRSR" id="PIRSR602401-1"/>
    </source>
</evidence>
<feature type="region of interest" description="Disordered" evidence="10">
    <location>
        <begin position="1"/>
        <end position="20"/>
    </location>
</feature>
<evidence type="ECO:0000256" key="5">
    <source>
        <dbReference type="ARBA" id="ARBA00022723"/>
    </source>
</evidence>
<gene>
    <name evidence="11" type="ORF">R3P38DRAFT_2836598</name>
</gene>
<comment type="pathway">
    <text evidence="2">Secondary metabolite biosynthesis.</text>
</comment>
<keyword evidence="8" id="KW-0503">Monooxygenase</keyword>
<dbReference type="EMBL" id="JAWWNJ010000003">
    <property type="protein sequence ID" value="KAK7059541.1"/>
    <property type="molecule type" value="Genomic_DNA"/>
</dbReference>
<evidence type="ECO:0000256" key="3">
    <source>
        <dbReference type="ARBA" id="ARBA00010617"/>
    </source>
</evidence>
<proteinExistence type="inferred from homology"/>
<keyword evidence="5 9" id="KW-0479">Metal-binding</keyword>
<evidence type="ECO:0000313" key="11">
    <source>
        <dbReference type="EMBL" id="KAK7059541.1"/>
    </source>
</evidence>
<keyword evidence="12" id="KW-1185">Reference proteome</keyword>
<evidence type="ECO:0000256" key="8">
    <source>
        <dbReference type="ARBA" id="ARBA00023033"/>
    </source>
</evidence>
<comment type="similarity">
    <text evidence="3">Belongs to the cytochrome P450 family.</text>
</comment>
<dbReference type="SUPFAM" id="SSF48264">
    <property type="entry name" value="Cytochrome P450"/>
    <property type="match status" value="1"/>
</dbReference>
<evidence type="ECO:0000256" key="6">
    <source>
        <dbReference type="ARBA" id="ARBA00023002"/>
    </source>
</evidence>
<dbReference type="PANTHER" id="PTHR46300:SF7">
    <property type="entry name" value="P450, PUTATIVE (EUROFUNG)-RELATED"/>
    <property type="match status" value="1"/>
</dbReference>
<dbReference type="GO" id="GO:0020037">
    <property type="term" value="F:heme binding"/>
    <property type="evidence" value="ECO:0007669"/>
    <property type="project" value="InterPro"/>
</dbReference>
<dbReference type="InterPro" id="IPR001128">
    <property type="entry name" value="Cyt_P450"/>
</dbReference>
<dbReference type="Proteomes" id="UP001362999">
    <property type="component" value="Unassembled WGS sequence"/>
</dbReference>
<feature type="binding site" description="axial binding residue" evidence="9">
    <location>
        <position position="188"/>
    </location>
    <ligand>
        <name>heme</name>
        <dbReference type="ChEBI" id="CHEBI:30413"/>
    </ligand>
    <ligandPart>
        <name>Fe</name>
        <dbReference type="ChEBI" id="CHEBI:18248"/>
    </ligandPart>
</feature>